<dbReference type="GO" id="GO:0015833">
    <property type="term" value="P:peptide transport"/>
    <property type="evidence" value="ECO:0007669"/>
    <property type="project" value="TreeGrafter"/>
</dbReference>
<evidence type="ECO:0000256" key="2">
    <source>
        <dbReference type="ARBA" id="ARBA00022448"/>
    </source>
</evidence>
<organism evidence="5 6">
    <name type="scientific">Rhizophagus irregularis</name>
    <dbReference type="NCBI Taxonomy" id="588596"/>
    <lineage>
        <taxon>Eukaryota</taxon>
        <taxon>Fungi</taxon>
        <taxon>Fungi incertae sedis</taxon>
        <taxon>Mucoromycota</taxon>
        <taxon>Glomeromycotina</taxon>
        <taxon>Glomeromycetes</taxon>
        <taxon>Glomerales</taxon>
        <taxon>Glomeraceae</taxon>
        <taxon>Rhizophagus</taxon>
    </lineage>
</organism>
<evidence type="ECO:0000313" key="5">
    <source>
        <dbReference type="EMBL" id="PKC50307.1"/>
    </source>
</evidence>
<dbReference type="AlphaFoldDB" id="A0A2N0QGW8"/>
<dbReference type="EMBL" id="LLXH01010421">
    <property type="protein sequence ID" value="PKC50307.1"/>
    <property type="molecule type" value="Genomic_DNA"/>
</dbReference>
<dbReference type="Gene3D" id="3.40.190.10">
    <property type="entry name" value="Periplasmic binding protein-like II"/>
    <property type="match status" value="1"/>
</dbReference>
<sequence length="181" mass="19961">DEYAALDTPASGLSGKKEALVKDVYFDIVIDPSTQLSGLQTGEYDIAGGIIQDDLAQLEANPDLEYITPFDANYTLLFNRKEGAFQSKELRQAVAYALDLDALAAVAAVDNYEITPSQLPKLNAVWATDAGSEFHNQKDLEKAKQLVEQSGYNGETLNILTTRDYPQMYNEAVYVKEQLAK</sequence>
<dbReference type="GO" id="GO:1904680">
    <property type="term" value="F:peptide transmembrane transporter activity"/>
    <property type="evidence" value="ECO:0007669"/>
    <property type="project" value="TreeGrafter"/>
</dbReference>
<feature type="domain" description="Solute-binding protein family 5" evidence="4">
    <location>
        <begin position="15"/>
        <end position="181"/>
    </location>
</feature>
<accession>A0A2N0QGW8</accession>
<name>A0A2N0QGW8_9GLOM</name>
<keyword evidence="2" id="KW-0813">Transport</keyword>
<reference evidence="5 6" key="2">
    <citation type="submission" date="2017-10" db="EMBL/GenBank/DDBJ databases">
        <title>Genome analyses suggest a sexual origin of heterokaryosis in a supposedly ancient asexual fungus.</title>
        <authorList>
            <person name="Corradi N."/>
            <person name="Sedzielewska K."/>
            <person name="Noel J."/>
            <person name="Charron P."/>
            <person name="Farinelli L."/>
            <person name="Marton T."/>
            <person name="Kruger M."/>
            <person name="Pelin A."/>
            <person name="Brachmann A."/>
            <person name="Corradi N."/>
        </authorList>
    </citation>
    <scope>NUCLEOTIDE SEQUENCE [LARGE SCALE GENOMIC DNA]</scope>
    <source>
        <strain evidence="5 6">A1</strain>
    </source>
</reference>
<dbReference type="PANTHER" id="PTHR30290">
    <property type="entry name" value="PERIPLASMIC BINDING COMPONENT OF ABC TRANSPORTER"/>
    <property type="match status" value="1"/>
</dbReference>
<keyword evidence="3" id="KW-0732">Signal</keyword>
<gene>
    <name evidence="5" type="ORF">RhiirA1_406092</name>
</gene>
<comment type="similarity">
    <text evidence="1">Belongs to the bacterial solute-binding protein 5 family.</text>
</comment>
<dbReference type="Gene3D" id="3.10.105.10">
    <property type="entry name" value="Dipeptide-binding Protein, Domain 3"/>
    <property type="match status" value="1"/>
</dbReference>
<dbReference type="Proteomes" id="UP000232688">
    <property type="component" value="Unassembled WGS sequence"/>
</dbReference>
<dbReference type="VEuPathDB" id="FungiDB:RhiirA1_406092"/>
<evidence type="ECO:0000256" key="1">
    <source>
        <dbReference type="ARBA" id="ARBA00005695"/>
    </source>
</evidence>
<feature type="non-terminal residue" evidence="5">
    <location>
        <position position="181"/>
    </location>
</feature>
<evidence type="ECO:0000313" key="6">
    <source>
        <dbReference type="Proteomes" id="UP000232688"/>
    </source>
</evidence>
<dbReference type="Pfam" id="PF00496">
    <property type="entry name" value="SBP_bac_5"/>
    <property type="match status" value="1"/>
</dbReference>
<comment type="caution">
    <text evidence="5">The sequence shown here is derived from an EMBL/GenBank/DDBJ whole genome shotgun (WGS) entry which is preliminary data.</text>
</comment>
<protein>
    <submittedName>
        <fullName evidence="5">Periplasmic binding protein-like II</fullName>
    </submittedName>
</protein>
<dbReference type="SUPFAM" id="SSF53850">
    <property type="entry name" value="Periplasmic binding protein-like II"/>
    <property type="match status" value="1"/>
</dbReference>
<dbReference type="InterPro" id="IPR039424">
    <property type="entry name" value="SBP_5"/>
</dbReference>
<dbReference type="PANTHER" id="PTHR30290:SF9">
    <property type="entry name" value="OLIGOPEPTIDE-BINDING PROTEIN APPA"/>
    <property type="match status" value="1"/>
</dbReference>
<reference evidence="5 6" key="1">
    <citation type="submission" date="2017-10" db="EMBL/GenBank/DDBJ databases">
        <title>Extensive intraspecific genome diversity in a model arbuscular mycorrhizal fungus.</title>
        <authorList>
            <person name="Chen E.C.H."/>
            <person name="Morin E."/>
            <person name="Baudet D."/>
            <person name="Noel J."/>
            <person name="Ndikumana S."/>
            <person name="Charron P."/>
            <person name="St-Onge C."/>
            <person name="Giorgi J."/>
            <person name="Grigoriev I.V."/>
            <person name="Roux C."/>
            <person name="Martin F.M."/>
            <person name="Corradi N."/>
        </authorList>
    </citation>
    <scope>NUCLEOTIDE SEQUENCE [LARGE SCALE GENOMIC DNA]</scope>
    <source>
        <strain evidence="5 6">A1</strain>
    </source>
</reference>
<dbReference type="InterPro" id="IPR000914">
    <property type="entry name" value="SBP_5_dom"/>
</dbReference>
<proteinExistence type="inferred from homology"/>
<feature type="non-terminal residue" evidence="5">
    <location>
        <position position="1"/>
    </location>
</feature>
<evidence type="ECO:0000256" key="3">
    <source>
        <dbReference type="ARBA" id="ARBA00022729"/>
    </source>
</evidence>
<evidence type="ECO:0000259" key="4">
    <source>
        <dbReference type="Pfam" id="PF00496"/>
    </source>
</evidence>